<evidence type="ECO:0000259" key="3">
    <source>
        <dbReference type="Pfam" id="PF08698"/>
    </source>
</evidence>
<dbReference type="InterPro" id="IPR039883">
    <property type="entry name" value="Fcf2/DNTTIP2"/>
</dbReference>
<feature type="non-terminal residue" evidence="4">
    <location>
        <position position="1"/>
    </location>
</feature>
<dbReference type="Pfam" id="PF08698">
    <property type="entry name" value="Fcf2"/>
    <property type="match status" value="1"/>
</dbReference>
<reference evidence="4 5" key="1">
    <citation type="submission" date="2015-01" db="EMBL/GenBank/DDBJ databases">
        <title>Evolution of Trichinella species and genotypes.</title>
        <authorList>
            <person name="Korhonen P.K."/>
            <person name="Edoardo P."/>
            <person name="Giuseppe L.R."/>
            <person name="Gasser R.B."/>
        </authorList>
    </citation>
    <scope>NUCLEOTIDE SEQUENCE [LARGE SCALE GENOMIC DNA]</scope>
    <source>
        <strain evidence="4">ISS141</strain>
    </source>
</reference>
<comment type="subcellular location">
    <subcellularLocation>
        <location evidence="1">Nucleus</location>
        <location evidence="1">Nucleolus</location>
    </subcellularLocation>
</comment>
<dbReference type="InterPro" id="IPR014810">
    <property type="entry name" value="Fcf2_C"/>
</dbReference>
<dbReference type="GO" id="GO:0005730">
    <property type="term" value="C:nucleolus"/>
    <property type="evidence" value="ECO:0007669"/>
    <property type="project" value="UniProtKB-SubCell"/>
</dbReference>
<evidence type="ECO:0000256" key="1">
    <source>
        <dbReference type="ARBA" id="ARBA00004604"/>
    </source>
</evidence>
<evidence type="ECO:0000313" key="4">
    <source>
        <dbReference type="EMBL" id="KRX96079.1"/>
    </source>
</evidence>
<sequence length="217" mass="25252">LKKMSNEGDRSAKTVMDRITENLRSYKFGPSSSIDAGIDEDNSSMTYGFEALASDDKDNIVNELMKKSVIGDNFEQLHAVPTKMSRRAKKLLKKKEKEGTKGAGWFHMPATEMTAERKRDLKLIQMRSVIDSKALYRRNYQKTLPKYYEIGRVVDNPIDFYSSRIPKKQRKATIADELLADNELNNMCKMKYKEVMSRKLSRKRLIQRKNKQKEKKQ</sequence>
<feature type="domain" description="Fcf2 pre-rRNA processing C-terminal" evidence="3">
    <location>
        <begin position="98"/>
        <end position="191"/>
    </location>
</feature>
<keyword evidence="2" id="KW-0539">Nucleus</keyword>
<dbReference type="EMBL" id="JYDU01000047">
    <property type="protein sequence ID" value="KRX96079.1"/>
    <property type="molecule type" value="Genomic_DNA"/>
</dbReference>
<dbReference type="AlphaFoldDB" id="A0A0V0Y760"/>
<dbReference type="GO" id="GO:0016740">
    <property type="term" value="F:transferase activity"/>
    <property type="evidence" value="ECO:0007669"/>
    <property type="project" value="UniProtKB-KW"/>
</dbReference>
<evidence type="ECO:0000256" key="2">
    <source>
        <dbReference type="ARBA" id="ARBA00023242"/>
    </source>
</evidence>
<dbReference type="Proteomes" id="UP000054815">
    <property type="component" value="Unassembled WGS sequence"/>
</dbReference>
<comment type="caution">
    <text evidence="4">The sequence shown here is derived from an EMBL/GenBank/DDBJ whole genome shotgun (WGS) entry which is preliminary data.</text>
</comment>
<proteinExistence type="predicted"/>
<dbReference type="PANTHER" id="PTHR21686:SF12">
    <property type="entry name" value="DEOXYNUCLEOTIDYLTRANSFERASE TERMINAL-INTERACTING PROTEIN 2"/>
    <property type="match status" value="1"/>
</dbReference>
<evidence type="ECO:0000313" key="5">
    <source>
        <dbReference type="Proteomes" id="UP000054815"/>
    </source>
</evidence>
<keyword evidence="4" id="KW-0808">Transferase</keyword>
<dbReference type="GO" id="GO:0003723">
    <property type="term" value="F:RNA binding"/>
    <property type="evidence" value="ECO:0007669"/>
    <property type="project" value="TreeGrafter"/>
</dbReference>
<dbReference type="GO" id="GO:0006396">
    <property type="term" value="P:RNA processing"/>
    <property type="evidence" value="ECO:0007669"/>
    <property type="project" value="TreeGrafter"/>
</dbReference>
<protein>
    <submittedName>
        <fullName evidence="4">Deoxynucleotidyltransferase terminal-interacting protein 2</fullName>
    </submittedName>
</protein>
<gene>
    <name evidence="4" type="primary">coq4</name>
    <name evidence="4" type="ORF">T4E_2311</name>
</gene>
<dbReference type="PANTHER" id="PTHR21686">
    <property type="entry name" value="DEOXYNUCLEOTIDYLTRANSFERASE TERMINAL-INTERACTING PROTEIN 2"/>
    <property type="match status" value="1"/>
</dbReference>
<name>A0A0V0Y760_TRIPS</name>
<organism evidence="4 5">
    <name type="scientific">Trichinella pseudospiralis</name>
    <name type="common">Parasitic roundworm</name>
    <dbReference type="NCBI Taxonomy" id="6337"/>
    <lineage>
        <taxon>Eukaryota</taxon>
        <taxon>Metazoa</taxon>
        <taxon>Ecdysozoa</taxon>
        <taxon>Nematoda</taxon>
        <taxon>Enoplea</taxon>
        <taxon>Dorylaimia</taxon>
        <taxon>Trichinellida</taxon>
        <taxon>Trichinellidae</taxon>
        <taxon>Trichinella</taxon>
    </lineage>
</organism>
<accession>A0A0V0Y760</accession>